<dbReference type="KEGG" id="bcop:JD108_21280"/>
<evidence type="ECO:0000313" key="2">
    <source>
        <dbReference type="EMBL" id="QUO41404.1"/>
    </source>
</evidence>
<accession>A0A7T5EKN6</accession>
<dbReference type="NCBIfam" id="NF007788">
    <property type="entry name" value="PRK10481.1"/>
    <property type="match status" value="1"/>
</dbReference>
<reference evidence="1 3" key="1">
    <citation type="submission" date="2020-12" db="EMBL/GenBank/DDBJ databases">
        <title>strain FJAT-54423T represents a novel species of the genus Brevibacillus.</title>
        <authorList>
            <person name="Tang R."/>
        </authorList>
    </citation>
    <scope>NUCLEOTIDE SEQUENCE [LARGE SCALE GENOMIC DNA]</scope>
    <source>
        <strain evidence="1 3">FJAT-54423</strain>
    </source>
</reference>
<sequence length="225" mass="24404">MCVKRLGMITIGQAPRPDVAPMIETYLAGRAELVQAGVLDGLSAQEVAERLSPGDGEYVLTSRMASGEAAVMSREKIQPILQEKIRGMEQSGIQTILLLCTGVFPGLAAEKAFLIEPDQVIPPTLAAMTKGKRLGVLLPLEEQKETLKEKYHQHELFPVFAAASPYEEDEGSFRAACAELKEQADIVILDCMGYTEKAREIVSALTGLPVILSNAMMAKLVSEMI</sequence>
<proteinExistence type="predicted"/>
<gene>
    <name evidence="1" type="ORF">JD108_21280</name>
    <name evidence="2" type="ORF">KDJ56_21215</name>
</gene>
<dbReference type="Pfam" id="PF07302">
    <property type="entry name" value="AroM"/>
    <property type="match status" value="1"/>
</dbReference>
<organism evidence="1 3">
    <name type="scientific">Brevibacillus composti</name>
    <dbReference type="NCBI Taxonomy" id="2796470"/>
    <lineage>
        <taxon>Bacteria</taxon>
        <taxon>Bacillati</taxon>
        <taxon>Bacillota</taxon>
        <taxon>Bacilli</taxon>
        <taxon>Bacillales</taxon>
        <taxon>Paenibacillaceae</taxon>
        <taxon>Brevibacillus</taxon>
    </lineage>
</organism>
<evidence type="ECO:0000313" key="3">
    <source>
        <dbReference type="Proteomes" id="UP000595847"/>
    </source>
</evidence>
<dbReference type="EMBL" id="CP066308">
    <property type="protein sequence ID" value="QQE74322.1"/>
    <property type="molecule type" value="Genomic_DNA"/>
</dbReference>
<dbReference type="Proteomes" id="UP000677234">
    <property type="component" value="Chromosome"/>
</dbReference>
<name>A0A7T5EKN6_9BACL</name>
<evidence type="ECO:0000313" key="1">
    <source>
        <dbReference type="EMBL" id="QQE74322.1"/>
    </source>
</evidence>
<dbReference type="RefSeq" id="WP_198827903.1">
    <property type="nucleotide sequence ID" value="NZ_CP066308.1"/>
</dbReference>
<protein>
    <submittedName>
        <fullName evidence="1">AroM family protein</fullName>
    </submittedName>
</protein>
<keyword evidence="4" id="KW-1185">Reference proteome</keyword>
<dbReference type="EMBL" id="CP073708">
    <property type="protein sequence ID" value="QUO41404.1"/>
    <property type="molecule type" value="Genomic_DNA"/>
</dbReference>
<dbReference type="Proteomes" id="UP000595847">
    <property type="component" value="Chromosome"/>
</dbReference>
<dbReference type="InterPro" id="IPR010843">
    <property type="entry name" value="Uncharacterised_AroM"/>
</dbReference>
<reference evidence="2" key="2">
    <citation type="submission" date="2021-04" db="EMBL/GenBank/DDBJ databases">
        <title>Brevibacillus composti FJAT-54423, complete genome.</title>
        <authorList>
            <person name="Tang R."/>
        </authorList>
    </citation>
    <scope>NUCLEOTIDE SEQUENCE</scope>
    <source>
        <strain evidence="2">FJAT-54424</strain>
    </source>
</reference>
<dbReference type="AlphaFoldDB" id="A0A7T5EKN6"/>
<evidence type="ECO:0000313" key="4">
    <source>
        <dbReference type="Proteomes" id="UP000677234"/>
    </source>
</evidence>